<evidence type="ECO:0000313" key="1">
    <source>
        <dbReference type="EMBL" id="RMU59628.1"/>
    </source>
</evidence>
<accession>A0A3M5VPN3</accession>
<organism evidence="1 2">
    <name type="scientific">Pseudomonas syringae pv. avii</name>
    <dbReference type="NCBI Taxonomy" id="663959"/>
    <lineage>
        <taxon>Bacteria</taxon>
        <taxon>Pseudomonadati</taxon>
        <taxon>Pseudomonadota</taxon>
        <taxon>Gammaproteobacteria</taxon>
        <taxon>Pseudomonadales</taxon>
        <taxon>Pseudomonadaceae</taxon>
        <taxon>Pseudomonas</taxon>
        <taxon>Pseudomonas syringae</taxon>
    </lineage>
</organism>
<protein>
    <recommendedName>
        <fullName evidence="3">Quinone oxidoreductase</fullName>
    </recommendedName>
</protein>
<evidence type="ECO:0008006" key="3">
    <source>
        <dbReference type="Google" id="ProtNLM"/>
    </source>
</evidence>
<dbReference type="Pfam" id="PF13602">
    <property type="entry name" value="ADH_zinc_N_2"/>
    <property type="match status" value="1"/>
</dbReference>
<comment type="caution">
    <text evidence="1">The sequence shown here is derived from an EMBL/GenBank/DDBJ whole genome shotgun (WGS) entry which is preliminary data.</text>
</comment>
<evidence type="ECO:0000313" key="2">
    <source>
        <dbReference type="Proteomes" id="UP000280395"/>
    </source>
</evidence>
<dbReference type="EMBL" id="RBUA01000514">
    <property type="protein sequence ID" value="RMU59628.1"/>
    <property type="molecule type" value="Genomic_DNA"/>
</dbReference>
<sequence>MYVTRPTLGSYANNAQNLQTMADELFDMLASGKLKVDGIEQYALKDAAKAQIELSARRTTGSTILIP</sequence>
<dbReference type="AlphaFoldDB" id="A0A3M5VPN3"/>
<proteinExistence type="predicted"/>
<reference evidence="1 2" key="1">
    <citation type="submission" date="2018-08" db="EMBL/GenBank/DDBJ databases">
        <title>Recombination of ecologically and evolutionarily significant loci maintains genetic cohesion in the Pseudomonas syringae species complex.</title>
        <authorList>
            <person name="Dillon M."/>
            <person name="Thakur S."/>
            <person name="Almeida R.N.D."/>
            <person name="Weir B.S."/>
            <person name="Guttman D.S."/>
        </authorList>
    </citation>
    <scope>NUCLEOTIDE SEQUENCE [LARGE SCALE GENOMIC DNA]</scope>
    <source>
        <strain evidence="1 2">ICMP 14479</strain>
    </source>
</reference>
<dbReference type="Gene3D" id="3.40.50.720">
    <property type="entry name" value="NAD(P)-binding Rossmann-like Domain"/>
    <property type="match status" value="1"/>
</dbReference>
<name>A0A3M5VPN3_PSESX</name>
<dbReference type="Proteomes" id="UP000280395">
    <property type="component" value="Unassembled WGS sequence"/>
</dbReference>
<dbReference type="Gene3D" id="3.90.180.10">
    <property type="entry name" value="Medium-chain alcohol dehydrogenases, catalytic domain"/>
    <property type="match status" value="1"/>
</dbReference>
<gene>
    <name evidence="1" type="ORF">ALP29_201091</name>
</gene>